<comment type="caution">
    <text evidence="5">The sequence shown here is derived from an EMBL/GenBank/DDBJ whole genome shotgun (WGS) entry which is preliminary data.</text>
</comment>
<dbReference type="OrthoDB" id="2352979at2"/>
<dbReference type="GO" id="GO:0003700">
    <property type="term" value="F:DNA-binding transcription factor activity"/>
    <property type="evidence" value="ECO:0007669"/>
    <property type="project" value="InterPro"/>
</dbReference>
<dbReference type="PATRIC" id="fig|1538.10.peg.1078"/>
<proteinExistence type="predicted"/>
<keyword evidence="1" id="KW-0805">Transcription regulation</keyword>
<dbReference type="SUPFAM" id="SSF46785">
    <property type="entry name" value="Winged helix' DNA-binding domain"/>
    <property type="match status" value="1"/>
</dbReference>
<name>A0A166S4P8_9CLOT</name>
<keyword evidence="2" id="KW-0238">DNA-binding</keyword>
<protein>
    <submittedName>
        <fullName evidence="5">MarR family protein</fullName>
    </submittedName>
</protein>
<evidence type="ECO:0000256" key="1">
    <source>
        <dbReference type="ARBA" id="ARBA00023015"/>
    </source>
</evidence>
<evidence type="ECO:0000259" key="4">
    <source>
        <dbReference type="PROSITE" id="PS50995"/>
    </source>
</evidence>
<dbReference type="RefSeq" id="WP_063554190.1">
    <property type="nucleotide sequence ID" value="NZ_LITT01000005.1"/>
</dbReference>
<accession>A0A166S4P8</accession>
<dbReference type="InterPro" id="IPR000835">
    <property type="entry name" value="HTH_MarR-typ"/>
</dbReference>
<evidence type="ECO:0000313" key="6">
    <source>
        <dbReference type="Proteomes" id="UP000077407"/>
    </source>
</evidence>
<dbReference type="Gene3D" id="1.10.10.10">
    <property type="entry name" value="Winged helix-like DNA-binding domain superfamily/Winged helix DNA-binding domain"/>
    <property type="match status" value="1"/>
</dbReference>
<sequence length="147" mass="16315">MDYNDLKAKKAIEVVQSFMSISKTLAKFTQQNAESLGLTLQQLGILNTIYSSPLITFKEITENLLISKNTASVSLDELVNLGLVELKPSEDDRQKINLILTGQGKEISKKSIQTPASYNAMISALEKISAEDVDTLLRIHKELSKFL</sequence>
<dbReference type="EMBL" id="LITT01000005">
    <property type="protein sequence ID" value="OAA91617.1"/>
    <property type="molecule type" value="Genomic_DNA"/>
</dbReference>
<dbReference type="PROSITE" id="PS50995">
    <property type="entry name" value="HTH_MARR_2"/>
    <property type="match status" value="1"/>
</dbReference>
<dbReference type="AlphaFoldDB" id="A0A166S4P8"/>
<evidence type="ECO:0000256" key="2">
    <source>
        <dbReference type="ARBA" id="ARBA00023125"/>
    </source>
</evidence>
<dbReference type="Proteomes" id="UP000077407">
    <property type="component" value="Unassembled WGS sequence"/>
</dbReference>
<reference evidence="5 6" key="1">
    <citation type="journal article" date="2015" name="Biotechnol. Bioeng.">
        <title>Genome sequence and phenotypic characterization of Caulobacter segnis.</title>
        <authorList>
            <person name="Patel S."/>
            <person name="Fletcher B."/>
            <person name="Scott D.C."/>
            <person name="Ely B."/>
        </authorList>
    </citation>
    <scope>NUCLEOTIDE SEQUENCE [LARGE SCALE GENOMIC DNA]</scope>
    <source>
        <strain evidence="5 6">ERI-2</strain>
    </source>
</reference>
<dbReference type="PRINTS" id="PR00598">
    <property type="entry name" value="HTHMARR"/>
</dbReference>
<dbReference type="GO" id="GO:0003677">
    <property type="term" value="F:DNA binding"/>
    <property type="evidence" value="ECO:0007669"/>
    <property type="project" value="UniProtKB-KW"/>
</dbReference>
<evidence type="ECO:0000313" key="5">
    <source>
        <dbReference type="EMBL" id="OAA91617.1"/>
    </source>
</evidence>
<dbReference type="PANTHER" id="PTHR42756:SF1">
    <property type="entry name" value="TRANSCRIPTIONAL REPRESSOR OF EMRAB OPERON"/>
    <property type="match status" value="1"/>
</dbReference>
<feature type="domain" description="HTH marR-type" evidence="4">
    <location>
        <begin position="11"/>
        <end position="145"/>
    </location>
</feature>
<dbReference type="PANTHER" id="PTHR42756">
    <property type="entry name" value="TRANSCRIPTIONAL REGULATOR, MARR"/>
    <property type="match status" value="1"/>
</dbReference>
<dbReference type="Pfam" id="PF12802">
    <property type="entry name" value="MarR_2"/>
    <property type="match status" value="1"/>
</dbReference>
<keyword evidence="3" id="KW-0804">Transcription</keyword>
<organism evidence="5 6">
    <name type="scientific">Clostridium ljungdahlii</name>
    <dbReference type="NCBI Taxonomy" id="1538"/>
    <lineage>
        <taxon>Bacteria</taxon>
        <taxon>Bacillati</taxon>
        <taxon>Bacillota</taxon>
        <taxon>Clostridia</taxon>
        <taxon>Eubacteriales</taxon>
        <taxon>Clostridiaceae</taxon>
        <taxon>Clostridium</taxon>
    </lineage>
</organism>
<dbReference type="InterPro" id="IPR036388">
    <property type="entry name" value="WH-like_DNA-bd_sf"/>
</dbReference>
<gene>
    <name evidence="5" type="ORF">WY13_00582</name>
</gene>
<evidence type="ECO:0000256" key="3">
    <source>
        <dbReference type="ARBA" id="ARBA00023163"/>
    </source>
</evidence>
<dbReference type="InterPro" id="IPR036390">
    <property type="entry name" value="WH_DNA-bd_sf"/>
</dbReference>
<dbReference type="SMART" id="SM00347">
    <property type="entry name" value="HTH_MARR"/>
    <property type="match status" value="1"/>
</dbReference>